<dbReference type="OrthoDB" id="44061at2759"/>
<sequence length="119" mass="12958">MSSGYGLAGGPSRCFPFWQEVLACYAINTNAEDTSGKKKCQPVLEDYYECLHHRKEAVKIAALQAAYRKREASTPRDDAPNAGHIRSLGLLDTDKEKNNIKAAALLPSYESNLPSGGKA</sequence>
<keyword evidence="7" id="KW-0813">Transport</keyword>
<accession>A0A139IVV8</accession>
<evidence type="ECO:0000256" key="10">
    <source>
        <dbReference type="ARBA" id="ARBA00022982"/>
    </source>
</evidence>
<keyword evidence="8" id="KW-0679">Respiratory chain</keyword>
<dbReference type="InterPro" id="IPR019342">
    <property type="entry name" value="NADH_UbQ_OxRdtase_FeS-su5"/>
</dbReference>
<evidence type="ECO:0000256" key="1">
    <source>
        <dbReference type="ARBA" id="ARBA00003195"/>
    </source>
</evidence>
<comment type="function">
    <text evidence="1">Accessory subunit of the mitochondrial membrane respiratory chain NADH dehydrogenase (Complex I), that is believed not to be involved in catalysis. Complex I functions in the transfer of electrons from NADH to the respiratory chain. The immediate electron acceptor for the enzyme is believed to be ubiquinone.</text>
</comment>
<dbReference type="GO" id="GO:0032981">
    <property type="term" value="P:mitochondrial respiratory chain complex I assembly"/>
    <property type="evidence" value="ECO:0007669"/>
    <property type="project" value="TreeGrafter"/>
</dbReference>
<organism evidence="18 19">
    <name type="scientific">Pseudocercospora musae</name>
    <dbReference type="NCBI Taxonomy" id="113226"/>
    <lineage>
        <taxon>Eukaryota</taxon>
        <taxon>Fungi</taxon>
        <taxon>Dikarya</taxon>
        <taxon>Ascomycota</taxon>
        <taxon>Pezizomycotina</taxon>
        <taxon>Dothideomycetes</taxon>
        <taxon>Dothideomycetidae</taxon>
        <taxon>Mycosphaerellales</taxon>
        <taxon>Mycosphaerellaceae</taxon>
        <taxon>Pseudocercospora</taxon>
    </lineage>
</organism>
<feature type="disulfide bond" evidence="16">
    <location>
        <begin position="14"/>
        <end position="50"/>
    </location>
</feature>
<name>A0A139IVV8_9PEZI</name>
<comment type="subunit">
    <text evidence="5">Mammalian complex I is composed of 45 different subunits. This is a component of the iron-sulfur (IP) fragment of the enzyme.</text>
</comment>
<evidence type="ECO:0000256" key="4">
    <source>
        <dbReference type="ARBA" id="ARBA00007372"/>
    </source>
</evidence>
<feature type="disulfide bond" evidence="16">
    <location>
        <begin position="24"/>
        <end position="40"/>
    </location>
</feature>
<dbReference type="GO" id="GO:0005743">
    <property type="term" value="C:mitochondrial inner membrane"/>
    <property type="evidence" value="ECO:0007669"/>
    <property type="project" value="UniProtKB-SubCell"/>
</dbReference>
<evidence type="ECO:0000256" key="8">
    <source>
        <dbReference type="ARBA" id="ARBA00022660"/>
    </source>
</evidence>
<evidence type="ECO:0000256" key="2">
    <source>
        <dbReference type="ARBA" id="ARBA00004569"/>
    </source>
</evidence>
<evidence type="ECO:0000256" key="3">
    <source>
        <dbReference type="ARBA" id="ARBA00004637"/>
    </source>
</evidence>
<keyword evidence="11" id="KW-0496">Mitochondrion</keyword>
<dbReference type="GO" id="GO:0005758">
    <property type="term" value="C:mitochondrial intermembrane space"/>
    <property type="evidence" value="ECO:0007669"/>
    <property type="project" value="UniProtKB-SubCell"/>
</dbReference>
<dbReference type="CDD" id="cd24141">
    <property type="entry name" value="NDUFS5-like"/>
    <property type="match status" value="1"/>
</dbReference>
<evidence type="ECO:0000313" key="18">
    <source>
        <dbReference type="EMBL" id="KXT18853.1"/>
    </source>
</evidence>
<reference evidence="18 19" key="1">
    <citation type="submission" date="2015-07" db="EMBL/GenBank/DDBJ databases">
        <title>Comparative genomics of the Sigatoka disease complex on banana suggests a link between parallel evolutionary changes in Pseudocercospora fijiensis and Pseudocercospora eumusae and increased virulence on the banana host.</title>
        <authorList>
            <person name="Chang T.-C."/>
            <person name="Salvucci A."/>
            <person name="Crous P.W."/>
            <person name="Stergiopoulos I."/>
        </authorList>
    </citation>
    <scope>NUCLEOTIDE SEQUENCE [LARGE SCALE GENOMIC DNA]</scope>
    <source>
        <strain evidence="18 19">CBS 116634</strain>
    </source>
</reference>
<evidence type="ECO:0000256" key="7">
    <source>
        <dbReference type="ARBA" id="ARBA00022448"/>
    </source>
</evidence>
<dbReference type="PANTHER" id="PTHR15224">
    <property type="entry name" value="NADH DEHYDROGENASE [UBIQUINONE] IRON-SULFUR PROTEIN 5"/>
    <property type="match status" value="1"/>
</dbReference>
<keyword evidence="19" id="KW-1185">Reference proteome</keyword>
<evidence type="ECO:0000256" key="6">
    <source>
        <dbReference type="ARBA" id="ARBA00013482"/>
    </source>
</evidence>
<evidence type="ECO:0000256" key="13">
    <source>
        <dbReference type="ARBA" id="ARBA00023157"/>
    </source>
</evidence>
<dbReference type="AlphaFoldDB" id="A0A139IVV8"/>
<comment type="subcellular location">
    <subcellularLocation>
        <location evidence="3">Mitochondrion inner membrane</location>
        <topology evidence="3">Peripheral membrane protein</topology>
    </subcellularLocation>
    <subcellularLocation>
        <location evidence="2">Mitochondrion intermembrane space</location>
    </subcellularLocation>
</comment>
<dbReference type="PANTHER" id="PTHR15224:SF1">
    <property type="entry name" value="NADH DEHYDROGENASE [UBIQUINONE] IRON-SULFUR PROTEIN 5"/>
    <property type="match status" value="1"/>
</dbReference>
<evidence type="ECO:0000256" key="14">
    <source>
        <dbReference type="ARBA" id="ARBA00031222"/>
    </source>
</evidence>
<evidence type="ECO:0000256" key="15">
    <source>
        <dbReference type="ARBA" id="ARBA00032739"/>
    </source>
</evidence>
<keyword evidence="13 16" id="KW-1015">Disulfide bond</keyword>
<gene>
    <name evidence="18" type="ORF">AC579_3536</name>
</gene>
<evidence type="ECO:0000256" key="16">
    <source>
        <dbReference type="PIRSR" id="PIRSR619342-50"/>
    </source>
</evidence>
<protein>
    <recommendedName>
        <fullName evidence="6">NADH dehydrogenase [ubiquinone] iron-sulfur protein 5</fullName>
    </recommendedName>
    <alternativeName>
        <fullName evidence="14">Complex I-15 kDa</fullName>
    </alternativeName>
    <alternativeName>
        <fullName evidence="15">NADH-ubiquinone oxidoreductase 15 kDa subunit</fullName>
    </alternativeName>
</protein>
<evidence type="ECO:0000256" key="12">
    <source>
        <dbReference type="ARBA" id="ARBA00023136"/>
    </source>
</evidence>
<keyword evidence="12" id="KW-0472">Membrane</keyword>
<evidence type="ECO:0000256" key="17">
    <source>
        <dbReference type="SAM" id="MobiDB-lite"/>
    </source>
</evidence>
<dbReference type="Proteomes" id="UP000073492">
    <property type="component" value="Unassembled WGS sequence"/>
</dbReference>
<evidence type="ECO:0000256" key="9">
    <source>
        <dbReference type="ARBA" id="ARBA00022792"/>
    </source>
</evidence>
<evidence type="ECO:0000256" key="5">
    <source>
        <dbReference type="ARBA" id="ARBA00011261"/>
    </source>
</evidence>
<dbReference type="EMBL" id="LFZO01000002">
    <property type="protein sequence ID" value="KXT18853.1"/>
    <property type="molecule type" value="Genomic_DNA"/>
</dbReference>
<comment type="caution">
    <text evidence="18">The sequence shown here is derived from an EMBL/GenBank/DDBJ whole genome shotgun (WGS) entry which is preliminary data.</text>
</comment>
<keyword evidence="9" id="KW-0999">Mitochondrion inner membrane</keyword>
<keyword evidence="10" id="KW-0249">Electron transport</keyword>
<evidence type="ECO:0000313" key="19">
    <source>
        <dbReference type="Proteomes" id="UP000073492"/>
    </source>
</evidence>
<comment type="similarity">
    <text evidence="4">Belongs to the complex I NDUFS5 subunit family.</text>
</comment>
<feature type="region of interest" description="Disordered" evidence="17">
    <location>
        <begin position="71"/>
        <end position="90"/>
    </location>
</feature>
<evidence type="ECO:0000256" key="11">
    <source>
        <dbReference type="ARBA" id="ARBA00023128"/>
    </source>
</evidence>
<proteinExistence type="inferred from homology"/>